<dbReference type="eggNOG" id="ENOG50338K9">
    <property type="taxonomic scope" value="Bacteria"/>
</dbReference>
<evidence type="ECO:0000313" key="3">
    <source>
        <dbReference type="Proteomes" id="UP000064912"/>
    </source>
</evidence>
<keyword evidence="1" id="KW-0812">Transmembrane</keyword>
<dbReference type="KEGG" id="rsu:NHU_01990"/>
<dbReference type="EMBL" id="AP014800">
    <property type="protein sequence ID" value="BAQ69145.1"/>
    <property type="molecule type" value="Genomic_DNA"/>
</dbReference>
<keyword evidence="1" id="KW-0472">Membrane</keyword>
<proteinExistence type="predicted"/>
<dbReference type="PATRIC" id="fig|35806.4.peg.2049"/>
<protein>
    <submittedName>
        <fullName evidence="2">Putative membrane protein</fullName>
    </submittedName>
</protein>
<evidence type="ECO:0000313" key="2">
    <source>
        <dbReference type="EMBL" id="BAQ69145.1"/>
    </source>
</evidence>
<sequence length="143" mass="15324">MSDESEAWHMMPVAILAILWNLAGCADYVMTQYGVAPYLQLFTQSQAEYFTSVPAFVDGAWAVAVWGGLLGAVLLFLRVGVAPWILGFSALGMTVAAVWLIVFATPGLTEVAGYFGDAMIAGAAAMAILFYVYARQMRVAGEI</sequence>
<dbReference type="RefSeq" id="WP_060834769.1">
    <property type="nucleotide sequence ID" value="NZ_JAESJD010000008.1"/>
</dbReference>
<gene>
    <name evidence="2" type="ORF">NHU_01990</name>
</gene>
<keyword evidence="1" id="KW-1133">Transmembrane helix</keyword>
<feature type="transmembrane region" description="Helical" evidence="1">
    <location>
        <begin position="59"/>
        <end position="77"/>
    </location>
</feature>
<name>A0A0D6B2N7_RHOSU</name>
<feature type="transmembrane region" description="Helical" evidence="1">
    <location>
        <begin position="111"/>
        <end position="134"/>
    </location>
</feature>
<dbReference type="AlphaFoldDB" id="A0A0D6B2N7"/>
<feature type="transmembrane region" description="Helical" evidence="1">
    <location>
        <begin position="84"/>
        <end position="105"/>
    </location>
</feature>
<reference evidence="2 3" key="1">
    <citation type="submission" date="2015-02" db="EMBL/GenBank/DDBJ databases">
        <title>Genome sequene of Rhodovulum sulfidophilum DSM 2351.</title>
        <authorList>
            <person name="Nagao N."/>
        </authorList>
    </citation>
    <scope>NUCLEOTIDE SEQUENCE [LARGE SCALE GENOMIC DNA]</scope>
    <source>
        <strain evidence="2 3">DSM 2351</strain>
    </source>
</reference>
<accession>A0A0D6B2N7</accession>
<evidence type="ECO:0000256" key="1">
    <source>
        <dbReference type="SAM" id="Phobius"/>
    </source>
</evidence>
<dbReference type="Proteomes" id="UP000064912">
    <property type="component" value="Chromosome"/>
</dbReference>
<organism evidence="2 3">
    <name type="scientific">Rhodovulum sulfidophilum</name>
    <name type="common">Rhodobacter sulfidophilus</name>
    <dbReference type="NCBI Taxonomy" id="35806"/>
    <lineage>
        <taxon>Bacteria</taxon>
        <taxon>Pseudomonadati</taxon>
        <taxon>Pseudomonadota</taxon>
        <taxon>Alphaproteobacteria</taxon>
        <taxon>Rhodobacterales</taxon>
        <taxon>Paracoccaceae</taxon>
        <taxon>Rhodovulum</taxon>
    </lineage>
</organism>